<gene>
    <name evidence="2" type="ORF">PVAP13_7KG031581</name>
</gene>
<feature type="compositionally biased region" description="Basic and acidic residues" evidence="1">
    <location>
        <begin position="18"/>
        <end position="42"/>
    </location>
</feature>
<protein>
    <submittedName>
        <fullName evidence="2">Uncharacterized protein</fullName>
    </submittedName>
</protein>
<feature type="region of interest" description="Disordered" evidence="1">
    <location>
        <begin position="1"/>
        <end position="73"/>
    </location>
</feature>
<name>A0A8T0Q878_PANVG</name>
<dbReference type="AlphaFoldDB" id="A0A8T0Q878"/>
<proteinExistence type="predicted"/>
<evidence type="ECO:0000313" key="3">
    <source>
        <dbReference type="Proteomes" id="UP000823388"/>
    </source>
</evidence>
<reference evidence="2" key="1">
    <citation type="submission" date="2020-05" db="EMBL/GenBank/DDBJ databases">
        <title>WGS assembly of Panicum virgatum.</title>
        <authorList>
            <person name="Lovell J.T."/>
            <person name="Jenkins J."/>
            <person name="Shu S."/>
            <person name="Juenger T.E."/>
            <person name="Schmutz J."/>
        </authorList>
    </citation>
    <scope>NUCLEOTIDE SEQUENCE</scope>
    <source>
        <strain evidence="2">AP13</strain>
    </source>
</reference>
<accession>A0A8T0Q878</accession>
<evidence type="ECO:0000256" key="1">
    <source>
        <dbReference type="SAM" id="MobiDB-lite"/>
    </source>
</evidence>
<keyword evidence="3" id="KW-1185">Reference proteome</keyword>
<dbReference type="Proteomes" id="UP000823388">
    <property type="component" value="Chromosome 7K"/>
</dbReference>
<feature type="compositionally biased region" description="Basic residues" evidence="1">
    <location>
        <begin position="43"/>
        <end position="56"/>
    </location>
</feature>
<sequence length="73" mass="8514">MNGVSREPFGDLTNTPRADSKELKRQRDRARSASLTEEQKSERNKRRREAYRRKKGITAENESIVTENEHAVQ</sequence>
<dbReference type="EMBL" id="CM029049">
    <property type="protein sequence ID" value="KAG2570173.1"/>
    <property type="molecule type" value="Genomic_DNA"/>
</dbReference>
<comment type="caution">
    <text evidence="2">The sequence shown here is derived from an EMBL/GenBank/DDBJ whole genome shotgun (WGS) entry which is preliminary data.</text>
</comment>
<evidence type="ECO:0000313" key="2">
    <source>
        <dbReference type="EMBL" id="KAG2570173.1"/>
    </source>
</evidence>
<organism evidence="2 3">
    <name type="scientific">Panicum virgatum</name>
    <name type="common">Blackwell switchgrass</name>
    <dbReference type="NCBI Taxonomy" id="38727"/>
    <lineage>
        <taxon>Eukaryota</taxon>
        <taxon>Viridiplantae</taxon>
        <taxon>Streptophyta</taxon>
        <taxon>Embryophyta</taxon>
        <taxon>Tracheophyta</taxon>
        <taxon>Spermatophyta</taxon>
        <taxon>Magnoliopsida</taxon>
        <taxon>Liliopsida</taxon>
        <taxon>Poales</taxon>
        <taxon>Poaceae</taxon>
        <taxon>PACMAD clade</taxon>
        <taxon>Panicoideae</taxon>
        <taxon>Panicodae</taxon>
        <taxon>Paniceae</taxon>
        <taxon>Panicinae</taxon>
        <taxon>Panicum</taxon>
        <taxon>Panicum sect. Hiantes</taxon>
    </lineage>
</organism>